<dbReference type="Proteomes" id="UP000231279">
    <property type="component" value="Unassembled WGS sequence"/>
</dbReference>
<organism evidence="9 10">
    <name type="scientific">Handroanthus impetiginosus</name>
    <dbReference type="NCBI Taxonomy" id="429701"/>
    <lineage>
        <taxon>Eukaryota</taxon>
        <taxon>Viridiplantae</taxon>
        <taxon>Streptophyta</taxon>
        <taxon>Embryophyta</taxon>
        <taxon>Tracheophyta</taxon>
        <taxon>Spermatophyta</taxon>
        <taxon>Magnoliopsida</taxon>
        <taxon>eudicotyledons</taxon>
        <taxon>Gunneridae</taxon>
        <taxon>Pentapetalae</taxon>
        <taxon>asterids</taxon>
        <taxon>lamiids</taxon>
        <taxon>Lamiales</taxon>
        <taxon>Bignoniaceae</taxon>
        <taxon>Crescentiina</taxon>
        <taxon>Tabebuia alliance</taxon>
        <taxon>Handroanthus</taxon>
    </lineage>
</organism>
<evidence type="ECO:0000256" key="8">
    <source>
        <dbReference type="SAM" id="SignalP"/>
    </source>
</evidence>
<dbReference type="Gene3D" id="1.20.1250.20">
    <property type="entry name" value="MFS general substrate transporter like domains"/>
    <property type="match status" value="1"/>
</dbReference>
<dbReference type="OrthoDB" id="419616at2759"/>
<keyword evidence="5 7" id="KW-0472">Membrane</keyword>
<keyword evidence="4 7" id="KW-1133">Transmembrane helix</keyword>
<dbReference type="STRING" id="429701.A0A2G9GW47"/>
<comment type="similarity">
    <text evidence="6">Belongs to the major facilitator superfamily. Phosphate:H(+) symporter (TC 2.A.1.9) family.</text>
</comment>
<keyword evidence="10" id="KW-1185">Reference proteome</keyword>
<evidence type="ECO:0000256" key="7">
    <source>
        <dbReference type="SAM" id="Phobius"/>
    </source>
</evidence>
<evidence type="ECO:0000256" key="5">
    <source>
        <dbReference type="ARBA" id="ARBA00023136"/>
    </source>
</evidence>
<evidence type="ECO:0000256" key="1">
    <source>
        <dbReference type="ARBA" id="ARBA00004141"/>
    </source>
</evidence>
<name>A0A2G9GW47_9LAMI</name>
<feature type="transmembrane region" description="Helical" evidence="7">
    <location>
        <begin position="62"/>
        <end position="80"/>
    </location>
</feature>
<dbReference type="GO" id="GO:0016020">
    <property type="term" value="C:membrane"/>
    <property type="evidence" value="ECO:0007669"/>
    <property type="project" value="UniProtKB-SubCell"/>
</dbReference>
<gene>
    <name evidence="9" type="ORF">CDL12_17926</name>
</gene>
<feature type="transmembrane region" description="Helical" evidence="7">
    <location>
        <begin position="371"/>
        <end position="398"/>
    </location>
</feature>
<feature type="transmembrane region" description="Helical" evidence="7">
    <location>
        <begin position="153"/>
        <end position="173"/>
    </location>
</feature>
<dbReference type="PANTHER" id="PTHR23504">
    <property type="entry name" value="MAJOR FACILITATOR SUPERFAMILY DOMAIN-CONTAINING PROTEIN 10"/>
    <property type="match status" value="1"/>
</dbReference>
<accession>A0A2G9GW47</accession>
<dbReference type="PANTHER" id="PTHR23504:SF95">
    <property type="entry name" value="MAJOR FACILITATOR SUPERFAMILY PROTEIN"/>
    <property type="match status" value="1"/>
</dbReference>
<dbReference type="AlphaFoldDB" id="A0A2G9GW47"/>
<evidence type="ECO:0000256" key="3">
    <source>
        <dbReference type="ARBA" id="ARBA00022692"/>
    </source>
</evidence>
<feature type="transmembrane region" description="Helical" evidence="7">
    <location>
        <begin position="116"/>
        <end position="141"/>
    </location>
</feature>
<keyword evidence="3 7" id="KW-0812">Transmembrane</keyword>
<dbReference type="SUPFAM" id="SSF103473">
    <property type="entry name" value="MFS general substrate transporter"/>
    <property type="match status" value="1"/>
</dbReference>
<protein>
    <submittedName>
        <fullName evidence="9">Putative transporter ADD1 (Major facilitator superfamily)</fullName>
    </submittedName>
</protein>
<dbReference type="InterPro" id="IPR036259">
    <property type="entry name" value="MFS_trans_sf"/>
</dbReference>
<evidence type="ECO:0000313" key="10">
    <source>
        <dbReference type="Proteomes" id="UP000231279"/>
    </source>
</evidence>
<reference evidence="10" key="1">
    <citation type="journal article" date="2018" name="Gigascience">
        <title>Genome assembly of the Pink Ipe (Handroanthus impetiginosus, Bignoniaceae), a highly valued, ecologically keystone Neotropical timber forest tree.</title>
        <authorList>
            <person name="Silva-Junior O.B."/>
            <person name="Grattapaglia D."/>
            <person name="Novaes E."/>
            <person name="Collevatti R.G."/>
        </authorList>
    </citation>
    <scope>NUCLEOTIDE SEQUENCE [LARGE SCALE GENOMIC DNA]</scope>
    <source>
        <strain evidence="10">cv. UFG-1</strain>
    </source>
</reference>
<comment type="caution">
    <text evidence="9">The sequence shown here is derived from an EMBL/GenBank/DDBJ whole genome shotgun (WGS) entry which is preliminary data.</text>
</comment>
<proteinExistence type="inferred from homology"/>
<feature type="chain" id="PRO_5013560511" evidence="8">
    <location>
        <begin position="23"/>
        <end position="405"/>
    </location>
</feature>
<evidence type="ECO:0000313" key="9">
    <source>
        <dbReference type="EMBL" id="PIN09491.1"/>
    </source>
</evidence>
<evidence type="ECO:0000256" key="4">
    <source>
        <dbReference type="ARBA" id="ARBA00022989"/>
    </source>
</evidence>
<keyword evidence="8" id="KW-0732">Signal</keyword>
<sequence length="405" mass="45229">MENWGRLSHLFVTLLLYYFCDLMVNPKIPDVTLAAVCPGEEECSAAIYLSGFQQAIFKCSLIYFYEMQIGGIGSVIMMPLMGNLSNAYGRKILMMIPLVLAIFSHAVLAWRRTISFFYAYYVIKTLTQMVTQSGYLCLALAHLADNMSEGKRVSAFGVLSGVLYAAFVAGTLAGRLISTNHIFLVFLRAAIYTMIFLKETTRQTGPLKQPILKVIENNEDSCESSNKNDFIGKIPSPQDIFRLQRSSVTFSLAASVAFFNSVAECGFQYFLKARFHYSKDQCADICCSLPTLEQLYPTLNLTTLQMLFMPTLGPRIGEEILLSLGLLARFLSMFFDSIAWAAWVPYASSSMGFFSFPSESNSLFLFHRAPFHFQGLSVLCIGLARLAGFFMSIMIPILSRNSVQA</sequence>
<feature type="transmembrane region" description="Helical" evidence="7">
    <location>
        <begin position="92"/>
        <end position="110"/>
    </location>
</feature>
<comment type="subcellular location">
    <subcellularLocation>
        <location evidence="1">Membrane</location>
        <topology evidence="1">Multi-pass membrane protein</topology>
    </subcellularLocation>
</comment>
<feature type="transmembrane region" description="Helical" evidence="7">
    <location>
        <begin position="320"/>
        <end position="343"/>
    </location>
</feature>
<evidence type="ECO:0000256" key="6">
    <source>
        <dbReference type="ARBA" id="ARBA00044504"/>
    </source>
</evidence>
<keyword evidence="2" id="KW-0813">Transport</keyword>
<dbReference type="EMBL" id="NKXS01003527">
    <property type="protein sequence ID" value="PIN09491.1"/>
    <property type="molecule type" value="Genomic_DNA"/>
</dbReference>
<feature type="signal peptide" evidence="8">
    <location>
        <begin position="1"/>
        <end position="22"/>
    </location>
</feature>
<evidence type="ECO:0000256" key="2">
    <source>
        <dbReference type="ARBA" id="ARBA00022448"/>
    </source>
</evidence>